<feature type="domain" description="HTH gntR-type" evidence="4">
    <location>
        <begin position="5"/>
        <end position="73"/>
    </location>
</feature>
<evidence type="ECO:0000313" key="5">
    <source>
        <dbReference type="EMBL" id="SQI39141.1"/>
    </source>
</evidence>
<dbReference type="PRINTS" id="PR00035">
    <property type="entry name" value="HTHGNTR"/>
</dbReference>
<keyword evidence="2" id="KW-0238">DNA-binding</keyword>
<keyword evidence="6" id="KW-1185">Reference proteome</keyword>
<dbReference type="SMART" id="SM00345">
    <property type="entry name" value="HTH_GNTR"/>
    <property type="match status" value="1"/>
</dbReference>
<dbReference type="InterPro" id="IPR036388">
    <property type="entry name" value="WH-like_DNA-bd_sf"/>
</dbReference>
<dbReference type="GO" id="GO:0003677">
    <property type="term" value="F:DNA binding"/>
    <property type="evidence" value="ECO:0007669"/>
    <property type="project" value="UniProtKB-KW"/>
</dbReference>
<dbReference type="RefSeq" id="WP_111739937.1">
    <property type="nucleotide sequence ID" value="NZ_LR698987.1"/>
</dbReference>
<dbReference type="EMBL" id="LS483470">
    <property type="protein sequence ID" value="SQI39141.1"/>
    <property type="molecule type" value="Genomic_DNA"/>
</dbReference>
<dbReference type="KEGG" id="lri:NCTC12151_01343"/>
<dbReference type="Gene3D" id="1.10.10.10">
    <property type="entry name" value="Winged helix-like DNA-binding domain superfamily/Winged helix DNA-binding domain"/>
    <property type="match status" value="1"/>
</dbReference>
<dbReference type="SUPFAM" id="SSF64288">
    <property type="entry name" value="Chorismate lyase-like"/>
    <property type="match status" value="1"/>
</dbReference>
<organism evidence="5 6">
    <name type="scientific">Leminorella richardii</name>
    <dbReference type="NCBI Taxonomy" id="158841"/>
    <lineage>
        <taxon>Bacteria</taxon>
        <taxon>Pseudomonadati</taxon>
        <taxon>Pseudomonadota</taxon>
        <taxon>Gammaproteobacteria</taxon>
        <taxon>Enterobacterales</taxon>
        <taxon>Budviciaceae</taxon>
        <taxon>Leminorella</taxon>
    </lineage>
</organism>
<dbReference type="PROSITE" id="PS50949">
    <property type="entry name" value="HTH_GNTR"/>
    <property type="match status" value="1"/>
</dbReference>
<dbReference type="SMART" id="SM00866">
    <property type="entry name" value="UTRA"/>
    <property type="match status" value="1"/>
</dbReference>
<dbReference type="Pfam" id="PF07702">
    <property type="entry name" value="UTRA"/>
    <property type="match status" value="1"/>
</dbReference>
<dbReference type="Proteomes" id="UP000249005">
    <property type="component" value="Chromosome 1"/>
</dbReference>
<dbReference type="InterPro" id="IPR028978">
    <property type="entry name" value="Chorismate_lyase_/UTRA_dom_sf"/>
</dbReference>
<dbReference type="Gene3D" id="3.40.1410.10">
    <property type="entry name" value="Chorismate lyase-like"/>
    <property type="match status" value="1"/>
</dbReference>
<keyword evidence="1" id="KW-0805">Transcription regulation</keyword>
<dbReference type="GO" id="GO:0003700">
    <property type="term" value="F:DNA-binding transcription factor activity"/>
    <property type="evidence" value="ECO:0007669"/>
    <property type="project" value="InterPro"/>
</dbReference>
<accession>A0A2X4UKD6</accession>
<evidence type="ECO:0000256" key="2">
    <source>
        <dbReference type="ARBA" id="ARBA00023125"/>
    </source>
</evidence>
<dbReference type="InterPro" id="IPR036390">
    <property type="entry name" value="WH_DNA-bd_sf"/>
</dbReference>
<dbReference type="InterPro" id="IPR011663">
    <property type="entry name" value="UTRA"/>
</dbReference>
<keyword evidence="3" id="KW-0804">Transcription</keyword>
<evidence type="ECO:0000313" key="6">
    <source>
        <dbReference type="Proteomes" id="UP000249005"/>
    </source>
</evidence>
<dbReference type="AlphaFoldDB" id="A0A2X4UKD6"/>
<dbReference type="CDD" id="cd07377">
    <property type="entry name" value="WHTH_GntR"/>
    <property type="match status" value="1"/>
</dbReference>
<dbReference type="OrthoDB" id="9784545at2"/>
<dbReference type="SUPFAM" id="SSF46785">
    <property type="entry name" value="Winged helix' DNA-binding domain"/>
    <property type="match status" value="1"/>
</dbReference>
<dbReference type="Pfam" id="PF00392">
    <property type="entry name" value="GntR"/>
    <property type="match status" value="1"/>
</dbReference>
<gene>
    <name evidence="5" type="primary">yvoA_1</name>
    <name evidence="5" type="ORF">NCTC12151_01343</name>
</gene>
<reference evidence="5 6" key="1">
    <citation type="submission" date="2018-06" db="EMBL/GenBank/DDBJ databases">
        <authorList>
            <consortium name="Pathogen Informatics"/>
            <person name="Doyle S."/>
        </authorList>
    </citation>
    <scope>NUCLEOTIDE SEQUENCE [LARGE SCALE GENOMIC DNA]</scope>
    <source>
        <strain evidence="5 6">NCTC12151</strain>
    </source>
</reference>
<dbReference type="GO" id="GO:0045892">
    <property type="term" value="P:negative regulation of DNA-templated transcription"/>
    <property type="evidence" value="ECO:0007669"/>
    <property type="project" value="TreeGrafter"/>
</dbReference>
<evidence type="ECO:0000256" key="3">
    <source>
        <dbReference type="ARBA" id="ARBA00023163"/>
    </source>
</evidence>
<evidence type="ECO:0000256" key="1">
    <source>
        <dbReference type="ARBA" id="ARBA00023015"/>
    </source>
</evidence>
<dbReference type="PANTHER" id="PTHR44846">
    <property type="entry name" value="MANNOSYL-D-GLYCERATE TRANSPORT/METABOLISM SYSTEM REPRESSOR MNGR-RELATED"/>
    <property type="match status" value="1"/>
</dbReference>
<evidence type="ECO:0000259" key="4">
    <source>
        <dbReference type="PROSITE" id="PS50949"/>
    </source>
</evidence>
<proteinExistence type="predicted"/>
<dbReference type="InterPro" id="IPR050679">
    <property type="entry name" value="Bact_HTH_transcr_reg"/>
</dbReference>
<name>A0A2X4UKD6_9GAMM</name>
<dbReference type="PANTHER" id="PTHR44846:SF7">
    <property type="entry name" value="TRANSCRIPTIONAL REGULATOR OF 2-AMINOETHYLPHOSPHONATE DEGRADATION OPERONS-RELATED"/>
    <property type="match status" value="1"/>
</dbReference>
<dbReference type="InterPro" id="IPR000524">
    <property type="entry name" value="Tscrpt_reg_HTH_GntR"/>
</dbReference>
<protein>
    <submittedName>
        <fullName evidence="5">HTH-type transcriptional repressor yvoA</fullName>
    </submittedName>
</protein>
<sequence>MNKNPSTVENAKDKIDRWLKEGIVTPGSKLPSERELGELLGIKRMTLRQALLNLESESKIFRKDRKGWFVTQPRFNYNPELSASFQRAAQEQGREPSWGFLEKSRVTGIPEAALPLFNGTKSSELYRITGWGALDGHKVFYHETFINPNVAPGFIEKLESHSFSSVWEKEYGKSVVIKKLAFRPIRMSNDICKFIGGSYGTPAILIEKHRADSDGNIVQIDIEYWRFESVDLFINL</sequence>